<organism evidence="3 4">
    <name type="scientific">Aminobacter ciceronei</name>
    <dbReference type="NCBI Taxonomy" id="150723"/>
    <lineage>
        <taxon>Bacteria</taxon>
        <taxon>Pseudomonadati</taxon>
        <taxon>Pseudomonadota</taxon>
        <taxon>Alphaproteobacteria</taxon>
        <taxon>Hyphomicrobiales</taxon>
        <taxon>Phyllobacteriaceae</taxon>
        <taxon>Aminobacter</taxon>
    </lineage>
</organism>
<dbReference type="EMBL" id="JACJHZ010000045">
    <property type="protein sequence ID" value="MBA9024002.1"/>
    <property type="molecule type" value="Genomic_DNA"/>
</dbReference>
<evidence type="ECO:0000313" key="4">
    <source>
        <dbReference type="Proteomes" id="UP000587524"/>
    </source>
</evidence>
<comment type="caution">
    <text evidence="3">The sequence shown here is derived from an EMBL/GenBank/DDBJ whole genome shotgun (WGS) entry which is preliminary data.</text>
</comment>
<feature type="region of interest" description="Disordered" evidence="1">
    <location>
        <begin position="46"/>
        <end position="75"/>
    </location>
</feature>
<evidence type="ECO:0000256" key="2">
    <source>
        <dbReference type="SAM" id="Phobius"/>
    </source>
</evidence>
<protein>
    <submittedName>
        <fullName evidence="3">Uncharacterized protein</fullName>
    </submittedName>
</protein>
<sequence>MVNPSRKPSTDDDTVTPLWVKVSGIVGGILVLLVVIMMLLGGNHGPLRHLSGNGTEPASIKDDTPRNQAPPERVR</sequence>
<gene>
    <name evidence="3" type="ORF">HNQ97_006037</name>
</gene>
<dbReference type="Proteomes" id="UP000587524">
    <property type="component" value="Unassembled WGS sequence"/>
</dbReference>
<reference evidence="3 4" key="1">
    <citation type="submission" date="2020-08" db="EMBL/GenBank/DDBJ databases">
        <title>Genomic Encyclopedia of Type Strains, Phase IV (KMG-IV): sequencing the most valuable type-strain genomes for metagenomic binning, comparative biology and taxonomic classification.</title>
        <authorList>
            <person name="Goeker M."/>
        </authorList>
    </citation>
    <scope>NUCLEOTIDE SEQUENCE [LARGE SCALE GENOMIC DNA]</scope>
    <source>
        <strain evidence="3 4">DSM 17455</strain>
    </source>
</reference>
<keyword evidence="2" id="KW-0812">Transmembrane</keyword>
<keyword evidence="2" id="KW-1133">Transmembrane helix</keyword>
<feature type="transmembrane region" description="Helical" evidence="2">
    <location>
        <begin position="20"/>
        <end position="40"/>
    </location>
</feature>
<accession>A0ABR6CG54</accession>
<proteinExistence type="predicted"/>
<evidence type="ECO:0000256" key="1">
    <source>
        <dbReference type="SAM" id="MobiDB-lite"/>
    </source>
</evidence>
<keyword evidence="2" id="KW-0472">Membrane</keyword>
<name>A0ABR6CG54_9HYPH</name>
<keyword evidence="4" id="KW-1185">Reference proteome</keyword>
<evidence type="ECO:0000313" key="3">
    <source>
        <dbReference type="EMBL" id="MBA9024002.1"/>
    </source>
</evidence>